<comment type="caution">
    <text evidence="1">The sequence shown here is derived from an EMBL/GenBank/DDBJ whole genome shotgun (WGS) entry which is preliminary data.</text>
</comment>
<dbReference type="GO" id="GO:0003951">
    <property type="term" value="F:NAD+ kinase activity"/>
    <property type="evidence" value="ECO:0007669"/>
    <property type="project" value="InterPro"/>
</dbReference>
<dbReference type="eggNOG" id="arCOG01348">
    <property type="taxonomic scope" value="Archaea"/>
</dbReference>
<dbReference type="EMBL" id="AOIK01000012">
    <property type="protein sequence ID" value="ELY90010.1"/>
    <property type="molecule type" value="Genomic_DNA"/>
</dbReference>
<sequence length="279" mass="28615">MSGPCELTAMNAAWDGDDSPVVGVVDAETDAIDAIEIDTALESAVADADGTITSGTLESVLAAEPSVLVTGGEATLSAVARAGVDIPVVPVGPLTGIESVDRRRLPAALEAALDGRAVRRERPVLGVVLEPADGDERHASTIRERALFDVTLITDEPARISEYSLRDRGSDVATFRADGVVAATPAGSHGYASAVDAPQLSPAVDAVAVAPIGPFVTQTRRWVLPPDALTFAVEREEGDASLVVDGRSVGAVTVDSRVSVSSAGSLTMLAVPDVRLESA</sequence>
<gene>
    <name evidence="1" type="ORF">C485_03143</name>
</gene>
<dbReference type="Gene3D" id="2.60.200.30">
    <property type="entry name" value="Probable inorganic polyphosphate/atp-NAD kinase, domain 2"/>
    <property type="match status" value="1"/>
</dbReference>
<dbReference type="Proteomes" id="UP000011511">
    <property type="component" value="Unassembled WGS sequence"/>
</dbReference>
<accession>L9ZU83</accession>
<dbReference type="PANTHER" id="PTHR20275">
    <property type="entry name" value="NAD KINASE"/>
    <property type="match status" value="1"/>
</dbReference>
<dbReference type="Pfam" id="PF20143">
    <property type="entry name" value="NAD_kinase_C"/>
    <property type="match status" value="1"/>
</dbReference>
<keyword evidence="2" id="KW-1185">Reference proteome</keyword>
<dbReference type="AlphaFoldDB" id="L9ZU83"/>
<dbReference type="SUPFAM" id="SSF111331">
    <property type="entry name" value="NAD kinase/diacylglycerol kinase-like"/>
    <property type="match status" value="1"/>
</dbReference>
<reference evidence="1 2" key="1">
    <citation type="journal article" date="2014" name="PLoS Genet.">
        <title>Phylogenetically driven sequencing of extremely halophilic archaea reveals strategies for static and dynamic osmo-response.</title>
        <authorList>
            <person name="Becker E.A."/>
            <person name="Seitzer P.M."/>
            <person name="Tritt A."/>
            <person name="Larsen D."/>
            <person name="Krusor M."/>
            <person name="Yao A.I."/>
            <person name="Wu D."/>
            <person name="Madern D."/>
            <person name="Eisen J.A."/>
            <person name="Darling A.E."/>
            <person name="Facciotti M.T."/>
        </authorList>
    </citation>
    <scope>NUCLEOTIDE SEQUENCE [LARGE SCALE GENOMIC DNA]</scope>
    <source>
        <strain evidence="1 2">JCM 12890</strain>
    </source>
</reference>
<dbReference type="GO" id="GO:0006741">
    <property type="term" value="P:NADP+ biosynthetic process"/>
    <property type="evidence" value="ECO:0007669"/>
    <property type="project" value="TreeGrafter"/>
</dbReference>
<evidence type="ECO:0000313" key="2">
    <source>
        <dbReference type="Proteomes" id="UP000011511"/>
    </source>
</evidence>
<proteinExistence type="predicted"/>
<organism evidence="1 2">
    <name type="scientific">Natrinema altunense (strain JCM 12890 / CGMCC 1.3731 / AJ2)</name>
    <dbReference type="NCBI Taxonomy" id="1227494"/>
    <lineage>
        <taxon>Archaea</taxon>
        <taxon>Methanobacteriati</taxon>
        <taxon>Methanobacteriota</taxon>
        <taxon>Stenosarchaea group</taxon>
        <taxon>Halobacteria</taxon>
        <taxon>Halobacteriales</taxon>
        <taxon>Natrialbaceae</taxon>
        <taxon>Natrinema</taxon>
    </lineage>
</organism>
<evidence type="ECO:0000313" key="1">
    <source>
        <dbReference type="EMBL" id="ELY90010.1"/>
    </source>
</evidence>
<keyword evidence="1" id="KW-0418">Kinase</keyword>
<name>L9ZU83_NATA2</name>
<dbReference type="PANTHER" id="PTHR20275:SF0">
    <property type="entry name" value="NAD KINASE"/>
    <property type="match status" value="1"/>
</dbReference>
<dbReference type="InterPro" id="IPR016064">
    <property type="entry name" value="NAD/diacylglycerol_kinase_sf"/>
</dbReference>
<dbReference type="GO" id="GO:0019674">
    <property type="term" value="P:NAD+ metabolic process"/>
    <property type="evidence" value="ECO:0007669"/>
    <property type="project" value="InterPro"/>
</dbReference>
<dbReference type="PATRIC" id="fig|1227494.3.peg.621"/>
<dbReference type="InterPro" id="IPR017437">
    <property type="entry name" value="ATP-NAD_kinase_PpnK-typ_C"/>
</dbReference>
<keyword evidence="1" id="KW-0808">Transferase</keyword>
<protein>
    <submittedName>
        <fullName evidence="1">ATP-NAD/AcoX kinase</fullName>
    </submittedName>
</protein>